<comment type="similarity">
    <text evidence="10">Belongs to the CEP41 family.</text>
</comment>
<name>A0A813P4M6_9BILA</name>
<evidence type="ECO:0000313" key="15">
    <source>
        <dbReference type="EMBL" id="CAF3523226.1"/>
    </source>
</evidence>
<keyword evidence="7" id="KW-0969">Cilium</keyword>
<dbReference type="EMBL" id="CAJNOQ010000051">
    <property type="protein sequence ID" value="CAF0747532.1"/>
    <property type="molecule type" value="Genomic_DNA"/>
</dbReference>
<dbReference type="InterPro" id="IPR001763">
    <property type="entry name" value="Rhodanese-like_dom"/>
</dbReference>
<dbReference type="PROSITE" id="PS50206">
    <property type="entry name" value="RHODANESE_3"/>
    <property type="match status" value="1"/>
</dbReference>
<evidence type="ECO:0000313" key="17">
    <source>
        <dbReference type="Proteomes" id="UP000663829"/>
    </source>
</evidence>
<keyword evidence="3" id="KW-0813">Transport</keyword>
<evidence type="ECO:0000313" key="16">
    <source>
        <dbReference type="EMBL" id="CAF3526572.1"/>
    </source>
</evidence>
<evidence type="ECO:0000256" key="11">
    <source>
        <dbReference type="SAM" id="MobiDB-lite"/>
    </source>
</evidence>
<evidence type="ECO:0000256" key="10">
    <source>
        <dbReference type="ARBA" id="ARBA00038465"/>
    </source>
</evidence>
<evidence type="ECO:0000256" key="6">
    <source>
        <dbReference type="ARBA" id="ARBA00022927"/>
    </source>
</evidence>
<dbReference type="PANTHER" id="PTHR44390">
    <property type="entry name" value="CENTROSOMAL PROTEIN OF 41 KDA"/>
    <property type="match status" value="1"/>
</dbReference>
<feature type="compositionally biased region" description="Low complexity" evidence="11">
    <location>
        <begin position="223"/>
        <end position="241"/>
    </location>
</feature>
<feature type="compositionally biased region" description="Polar residues" evidence="11">
    <location>
        <begin position="208"/>
        <end position="222"/>
    </location>
</feature>
<evidence type="ECO:0000256" key="2">
    <source>
        <dbReference type="ARBA" id="ARBA00004300"/>
    </source>
</evidence>
<dbReference type="Proteomes" id="UP000677228">
    <property type="component" value="Unassembled WGS sequence"/>
</dbReference>
<keyword evidence="9" id="KW-0966">Cell projection</keyword>
<evidence type="ECO:0000256" key="4">
    <source>
        <dbReference type="ARBA" id="ARBA00022490"/>
    </source>
</evidence>
<dbReference type="InterPro" id="IPR051889">
    <property type="entry name" value="CEP41"/>
</dbReference>
<dbReference type="AlphaFoldDB" id="A0A813P4M6"/>
<evidence type="ECO:0000256" key="9">
    <source>
        <dbReference type="ARBA" id="ARBA00023273"/>
    </source>
</evidence>
<evidence type="ECO:0000256" key="5">
    <source>
        <dbReference type="ARBA" id="ARBA00022794"/>
    </source>
</evidence>
<dbReference type="Proteomes" id="UP000682733">
    <property type="component" value="Unassembled WGS sequence"/>
</dbReference>
<evidence type="ECO:0000259" key="12">
    <source>
        <dbReference type="PROSITE" id="PS50206"/>
    </source>
</evidence>
<proteinExistence type="inferred from homology"/>
<dbReference type="Pfam" id="PF00581">
    <property type="entry name" value="Rhodanese"/>
    <property type="match status" value="1"/>
</dbReference>
<reference evidence="14" key="1">
    <citation type="submission" date="2021-02" db="EMBL/GenBank/DDBJ databases">
        <authorList>
            <person name="Nowell W R."/>
        </authorList>
    </citation>
    <scope>NUCLEOTIDE SEQUENCE</scope>
</reference>
<dbReference type="PANTHER" id="PTHR44390:SF1">
    <property type="entry name" value="CENTROSOMAL PROTEIN OF 41 KDA"/>
    <property type="match status" value="1"/>
</dbReference>
<dbReference type="Proteomes" id="UP000663829">
    <property type="component" value="Unassembled WGS sequence"/>
</dbReference>
<feature type="domain" description="Rhodanese" evidence="12">
    <location>
        <begin position="38"/>
        <end position="134"/>
    </location>
</feature>
<dbReference type="Proteomes" id="UP000681722">
    <property type="component" value="Unassembled WGS sequence"/>
</dbReference>
<keyword evidence="17" id="KW-1185">Reference proteome</keyword>
<dbReference type="GO" id="GO:0060271">
    <property type="term" value="P:cilium assembly"/>
    <property type="evidence" value="ECO:0007669"/>
    <property type="project" value="TreeGrafter"/>
</dbReference>
<evidence type="ECO:0000313" key="13">
    <source>
        <dbReference type="EMBL" id="CAF0745289.1"/>
    </source>
</evidence>
<feature type="region of interest" description="Disordered" evidence="11">
    <location>
        <begin position="208"/>
        <end position="249"/>
    </location>
</feature>
<evidence type="ECO:0000256" key="8">
    <source>
        <dbReference type="ARBA" id="ARBA00023212"/>
    </source>
</evidence>
<organism evidence="14 17">
    <name type="scientific">Didymodactylos carnosus</name>
    <dbReference type="NCBI Taxonomy" id="1234261"/>
    <lineage>
        <taxon>Eukaryota</taxon>
        <taxon>Metazoa</taxon>
        <taxon>Spiralia</taxon>
        <taxon>Gnathifera</taxon>
        <taxon>Rotifera</taxon>
        <taxon>Eurotatoria</taxon>
        <taxon>Bdelloidea</taxon>
        <taxon>Philodinida</taxon>
        <taxon>Philodinidae</taxon>
        <taxon>Didymodactylos</taxon>
    </lineage>
</organism>
<dbReference type="GO" id="GO:0005813">
    <property type="term" value="C:centrosome"/>
    <property type="evidence" value="ECO:0007669"/>
    <property type="project" value="UniProtKB-SubCell"/>
</dbReference>
<comment type="caution">
    <text evidence="14">The sequence shown here is derived from an EMBL/GenBank/DDBJ whole genome shotgun (WGS) entry which is preliminary data.</text>
</comment>
<dbReference type="Gene3D" id="3.40.250.10">
    <property type="entry name" value="Rhodanese-like domain"/>
    <property type="match status" value="1"/>
</dbReference>
<dbReference type="GO" id="GO:0036064">
    <property type="term" value="C:ciliary basal body"/>
    <property type="evidence" value="ECO:0007669"/>
    <property type="project" value="TreeGrafter"/>
</dbReference>
<keyword evidence="4" id="KW-0963">Cytoplasm</keyword>
<sequence>METSRSTLQSVIRGVGEMDIYNQRRPKPIMEECDLEYEERPYLIVDLRDRDDYNMNHIIGAHHYPVAMLSRCQNNETRELLSYKNKKGKVIVFYDEDERIASKAVTVIVERGYNNAFLLTGGLKYAARKFPAGLLTGSFPVSWTTSQTPGIKIKRSKSMDHNGVLSALGISQSQRLNRGSYISLPQREYFTSDDVEKLSSELDMNLVPTDSGSRLSRQSTVASKQSIRSSVRSQRSNVSSIHGKPWKPS</sequence>
<dbReference type="EMBL" id="CAJOBA010000325">
    <property type="protein sequence ID" value="CAF3523226.1"/>
    <property type="molecule type" value="Genomic_DNA"/>
</dbReference>
<dbReference type="SMART" id="SM00450">
    <property type="entry name" value="RHOD"/>
    <property type="match status" value="1"/>
</dbReference>
<evidence type="ECO:0000256" key="1">
    <source>
        <dbReference type="ARBA" id="ARBA00004120"/>
    </source>
</evidence>
<comment type="subcellular location">
    <subcellularLocation>
        <location evidence="1">Cytoplasm</location>
        <location evidence="1">Cytoskeleton</location>
        <location evidence="1">Cilium basal body</location>
    </subcellularLocation>
    <subcellularLocation>
        <location evidence="2">Cytoplasm</location>
        <location evidence="2">Cytoskeleton</location>
        <location evidence="2">Microtubule organizing center</location>
        <location evidence="2">Centrosome</location>
    </subcellularLocation>
</comment>
<dbReference type="SUPFAM" id="SSF52821">
    <property type="entry name" value="Rhodanese/Cell cycle control phosphatase"/>
    <property type="match status" value="1"/>
</dbReference>
<dbReference type="EMBL" id="CAJOBC010000051">
    <property type="protein sequence ID" value="CAF3526572.1"/>
    <property type="molecule type" value="Genomic_DNA"/>
</dbReference>
<dbReference type="OrthoDB" id="70250at2759"/>
<dbReference type="EMBL" id="CAJNOK010000325">
    <property type="protein sequence ID" value="CAF0745289.1"/>
    <property type="molecule type" value="Genomic_DNA"/>
</dbReference>
<dbReference type="CDD" id="cd00158">
    <property type="entry name" value="RHOD"/>
    <property type="match status" value="1"/>
</dbReference>
<dbReference type="GO" id="GO:0015031">
    <property type="term" value="P:protein transport"/>
    <property type="evidence" value="ECO:0007669"/>
    <property type="project" value="UniProtKB-KW"/>
</dbReference>
<dbReference type="InterPro" id="IPR036873">
    <property type="entry name" value="Rhodanese-like_dom_sf"/>
</dbReference>
<gene>
    <name evidence="14" type="ORF">GPM918_LOCUS632</name>
    <name evidence="13" type="ORF">OVA965_LOCUS1684</name>
    <name evidence="16" type="ORF">SRO942_LOCUS633</name>
    <name evidence="15" type="ORF">TMI583_LOCUS1684</name>
</gene>
<keyword evidence="5" id="KW-0970">Cilium biogenesis/degradation</keyword>
<protein>
    <recommendedName>
        <fullName evidence="12">Rhodanese domain-containing protein</fullName>
    </recommendedName>
</protein>
<keyword evidence="6" id="KW-0653">Protein transport</keyword>
<accession>A0A813P4M6</accession>
<evidence type="ECO:0000313" key="14">
    <source>
        <dbReference type="EMBL" id="CAF0747532.1"/>
    </source>
</evidence>
<evidence type="ECO:0000256" key="7">
    <source>
        <dbReference type="ARBA" id="ARBA00023069"/>
    </source>
</evidence>
<keyword evidence="8" id="KW-0206">Cytoskeleton</keyword>
<evidence type="ECO:0000256" key="3">
    <source>
        <dbReference type="ARBA" id="ARBA00022448"/>
    </source>
</evidence>